<dbReference type="Proteomes" id="UP001281410">
    <property type="component" value="Unassembled WGS sequence"/>
</dbReference>
<dbReference type="PANTHER" id="PTHR33116:SF70">
    <property type="entry name" value="NON-LTR RETROELEMENT REVERSE TRANSCRIPTASE-LIKE PROTEIN"/>
    <property type="match status" value="1"/>
</dbReference>
<comment type="caution">
    <text evidence="2">The sequence shown here is derived from an EMBL/GenBank/DDBJ whole genome shotgun (WGS) entry which is preliminary data.</text>
</comment>
<feature type="domain" description="Reverse transcriptase" evidence="1">
    <location>
        <begin position="1"/>
        <end position="133"/>
    </location>
</feature>
<name>A0AAE0DXQ4_9ROSI</name>
<dbReference type="PANTHER" id="PTHR33116">
    <property type="entry name" value="REVERSE TRANSCRIPTASE ZINC-BINDING DOMAIN-CONTAINING PROTEIN-RELATED-RELATED"/>
    <property type="match status" value="1"/>
</dbReference>
<dbReference type="Pfam" id="PF00078">
    <property type="entry name" value="RVT_1"/>
    <property type="match status" value="1"/>
</dbReference>
<reference evidence="2" key="1">
    <citation type="journal article" date="2023" name="Plant J.">
        <title>Genome sequences and population genomics provide insights into the demographic history, inbreeding, and mutation load of two 'living fossil' tree species of Dipteronia.</title>
        <authorList>
            <person name="Feng Y."/>
            <person name="Comes H.P."/>
            <person name="Chen J."/>
            <person name="Zhu S."/>
            <person name="Lu R."/>
            <person name="Zhang X."/>
            <person name="Li P."/>
            <person name="Qiu J."/>
            <person name="Olsen K.M."/>
            <person name="Qiu Y."/>
        </authorList>
    </citation>
    <scope>NUCLEOTIDE SEQUENCE</scope>
    <source>
        <strain evidence="2">NBL</strain>
    </source>
</reference>
<evidence type="ECO:0000313" key="2">
    <source>
        <dbReference type="EMBL" id="KAK3194957.1"/>
    </source>
</evidence>
<dbReference type="AlphaFoldDB" id="A0AAE0DXQ4"/>
<dbReference type="InterPro" id="IPR043502">
    <property type="entry name" value="DNA/RNA_pol_sf"/>
</dbReference>
<evidence type="ECO:0000259" key="1">
    <source>
        <dbReference type="PROSITE" id="PS50878"/>
    </source>
</evidence>
<sequence length="198" mass="22191">MSDCFRPKCGIRQGDPLSPYIFVLCMEKLSHIIKKKLLMRAWKQVKISKGGSEISHLFFADDLILFGQASLYQAKIMKECLDSFCDLSGQQVSFPKSRVHCSKNVSYNTSKELADIGGSPIYKNLGNYLGVPLIHGRITKTTYAKIIEKTQNRLTSWKSASLSFAGRCTLIKAVTSAIPIYAMQSVKLPSEIKRKFTL</sequence>
<organism evidence="2 3">
    <name type="scientific">Dipteronia sinensis</name>
    <dbReference type="NCBI Taxonomy" id="43782"/>
    <lineage>
        <taxon>Eukaryota</taxon>
        <taxon>Viridiplantae</taxon>
        <taxon>Streptophyta</taxon>
        <taxon>Embryophyta</taxon>
        <taxon>Tracheophyta</taxon>
        <taxon>Spermatophyta</taxon>
        <taxon>Magnoliopsida</taxon>
        <taxon>eudicotyledons</taxon>
        <taxon>Gunneridae</taxon>
        <taxon>Pentapetalae</taxon>
        <taxon>rosids</taxon>
        <taxon>malvids</taxon>
        <taxon>Sapindales</taxon>
        <taxon>Sapindaceae</taxon>
        <taxon>Hippocastanoideae</taxon>
        <taxon>Acereae</taxon>
        <taxon>Dipteronia</taxon>
    </lineage>
</organism>
<protein>
    <recommendedName>
        <fullName evidence="1">Reverse transcriptase domain-containing protein</fullName>
    </recommendedName>
</protein>
<dbReference type="SUPFAM" id="SSF56672">
    <property type="entry name" value="DNA/RNA polymerases"/>
    <property type="match status" value="1"/>
</dbReference>
<dbReference type="InterPro" id="IPR000477">
    <property type="entry name" value="RT_dom"/>
</dbReference>
<proteinExistence type="predicted"/>
<gene>
    <name evidence="2" type="ORF">Dsin_026267</name>
</gene>
<accession>A0AAE0DXQ4</accession>
<keyword evidence="3" id="KW-1185">Reference proteome</keyword>
<dbReference type="PROSITE" id="PS50878">
    <property type="entry name" value="RT_POL"/>
    <property type="match status" value="1"/>
</dbReference>
<evidence type="ECO:0000313" key="3">
    <source>
        <dbReference type="Proteomes" id="UP001281410"/>
    </source>
</evidence>
<dbReference type="EMBL" id="JANJYJ010000008">
    <property type="protein sequence ID" value="KAK3194957.1"/>
    <property type="molecule type" value="Genomic_DNA"/>
</dbReference>